<dbReference type="AlphaFoldDB" id="A0A2V1K4B6"/>
<dbReference type="Pfam" id="PF04773">
    <property type="entry name" value="FecR"/>
    <property type="match status" value="1"/>
</dbReference>
<dbReference type="PANTHER" id="PTHR30273">
    <property type="entry name" value="PERIPLASMIC SIGNAL SENSOR AND SIGMA FACTOR ACTIVATOR FECR-RELATED"/>
    <property type="match status" value="1"/>
</dbReference>
<evidence type="ECO:0000259" key="2">
    <source>
        <dbReference type="Pfam" id="PF16220"/>
    </source>
</evidence>
<keyword evidence="4" id="KW-1185">Reference proteome</keyword>
<dbReference type="Gene3D" id="2.60.120.1440">
    <property type="match status" value="1"/>
</dbReference>
<dbReference type="RefSeq" id="WP_109061914.1">
    <property type="nucleotide sequence ID" value="NZ_QETA01000003.1"/>
</dbReference>
<protein>
    <submittedName>
        <fullName evidence="3">Iron dicitrate transport regulator FecR</fullName>
    </submittedName>
</protein>
<organism evidence="3 4">
    <name type="scientific">Corticimicrobacter populi</name>
    <dbReference type="NCBI Taxonomy" id="2175229"/>
    <lineage>
        <taxon>Bacteria</taxon>
        <taxon>Pseudomonadati</taxon>
        <taxon>Pseudomonadota</taxon>
        <taxon>Betaproteobacteria</taxon>
        <taxon>Burkholderiales</taxon>
        <taxon>Alcaligenaceae</taxon>
        <taxon>Corticimicrobacter</taxon>
    </lineage>
</organism>
<evidence type="ECO:0000313" key="4">
    <source>
        <dbReference type="Proteomes" id="UP000245212"/>
    </source>
</evidence>
<dbReference type="GO" id="GO:0016989">
    <property type="term" value="F:sigma factor antagonist activity"/>
    <property type="evidence" value="ECO:0007669"/>
    <property type="project" value="TreeGrafter"/>
</dbReference>
<dbReference type="Proteomes" id="UP000245212">
    <property type="component" value="Unassembled WGS sequence"/>
</dbReference>
<proteinExistence type="predicted"/>
<sequence>MPRNAPGNMPGNTTDIVPDRKVLEQAADWMVLLQSGEATARDRSRIEHWRSQSPHHEAAWQRAGQIMGLLGAVPGELAGETLGRLDRKGRRRIALKLALLMATGPLAWAGWQGRDGIRAQLADVQTGTGEQLTHTLADGGTVLLNIGSAVNVVYTDEIRALELLRGEILVTTASDHGTATRPFVVRTAYGEIRALGTCFDVALTGRGCRVAVYEGAVSVSNVAGEAAGLRIEAGWRGQADGNPVVWSREPMASGNDRPAWTRGMLLAQDMPLETLLGELARYRPGVIRCDPALAQLRVSGAFPVLDSDRSLNLLAQTLPVRIVRMTRYWIRVVPAAQT</sequence>
<feature type="domain" description="FecR protein" evidence="1">
    <location>
        <begin position="123"/>
        <end position="217"/>
    </location>
</feature>
<dbReference type="InterPro" id="IPR012373">
    <property type="entry name" value="Ferrdict_sens_TM"/>
</dbReference>
<dbReference type="InterPro" id="IPR006860">
    <property type="entry name" value="FecR"/>
</dbReference>
<feature type="domain" description="FecR N-terminal" evidence="2">
    <location>
        <begin position="24"/>
        <end position="65"/>
    </location>
</feature>
<dbReference type="PIRSF" id="PIRSF018266">
    <property type="entry name" value="FecR"/>
    <property type="match status" value="1"/>
</dbReference>
<gene>
    <name evidence="3" type="ORF">DD235_10010</name>
</gene>
<dbReference type="Pfam" id="PF16220">
    <property type="entry name" value="DUF4880"/>
    <property type="match status" value="1"/>
</dbReference>
<evidence type="ECO:0000313" key="3">
    <source>
        <dbReference type="EMBL" id="PWF23298.1"/>
    </source>
</evidence>
<dbReference type="PANTHER" id="PTHR30273:SF2">
    <property type="entry name" value="PROTEIN FECR"/>
    <property type="match status" value="1"/>
</dbReference>
<name>A0A2V1K4B6_9BURK</name>
<evidence type="ECO:0000259" key="1">
    <source>
        <dbReference type="Pfam" id="PF04773"/>
    </source>
</evidence>
<dbReference type="InterPro" id="IPR032623">
    <property type="entry name" value="FecR_N"/>
</dbReference>
<comment type="caution">
    <text evidence="3">The sequence shown here is derived from an EMBL/GenBank/DDBJ whole genome shotgun (WGS) entry which is preliminary data.</text>
</comment>
<dbReference type="EMBL" id="QETA01000003">
    <property type="protein sequence ID" value="PWF23298.1"/>
    <property type="molecule type" value="Genomic_DNA"/>
</dbReference>
<reference evidence="4" key="1">
    <citation type="submission" date="2018-05" db="EMBL/GenBank/DDBJ databases">
        <authorList>
            <person name="Li Y."/>
        </authorList>
    </citation>
    <scope>NUCLEOTIDE SEQUENCE [LARGE SCALE GENOMIC DNA]</scope>
    <source>
        <strain evidence="4">3d-2-2</strain>
    </source>
</reference>
<accession>A0A2V1K4B6</accession>